<gene>
    <name evidence="1" type="ORF">niasHT_027499</name>
</gene>
<evidence type="ECO:0000313" key="2">
    <source>
        <dbReference type="Proteomes" id="UP001620626"/>
    </source>
</evidence>
<accession>A0ABD2JMN8</accession>
<dbReference type="EMBL" id="JBICBT010000940">
    <property type="protein sequence ID" value="KAL3091879.1"/>
    <property type="molecule type" value="Genomic_DNA"/>
</dbReference>
<sequence length="73" mass="8481">MSTAVWGGGPTKVARKAIKFANLLREFQKFGPIFEYSTETHEELLYNKEKLLSNGERWEPELAANLQSEFLYR</sequence>
<dbReference type="AlphaFoldDB" id="A0ABD2JMN8"/>
<dbReference type="Proteomes" id="UP001620626">
    <property type="component" value="Unassembled WGS sequence"/>
</dbReference>
<protein>
    <submittedName>
        <fullName evidence="1">Uncharacterized protein</fullName>
    </submittedName>
</protein>
<proteinExistence type="predicted"/>
<reference evidence="1 2" key="1">
    <citation type="submission" date="2024-10" db="EMBL/GenBank/DDBJ databases">
        <authorList>
            <person name="Kim D."/>
        </authorList>
    </citation>
    <scope>NUCLEOTIDE SEQUENCE [LARGE SCALE GENOMIC DNA]</scope>
    <source>
        <strain evidence="1">BH-2024</strain>
    </source>
</reference>
<organism evidence="1 2">
    <name type="scientific">Heterodera trifolii</name>
    <dbReference type="NCBI Taxonomy" id="157864"/>
    <lineage>
        <taxon>Eukaryota</taxon>
        <taxon>Metazoa</taxon>
        <taxon>Ecdysozoa</taxon>
        <taxon>Nematoda</taxon>
        <taxon>Chromadorea</taxon>
        <taxon>Rhabditida</taxon>
        <taxon>Tylenchina</taxon>
        <taxon>Tylenchomorpha</taxon>
        <taxon>Tylenchoidea</taxon>
        <taxon>Heteroderidae</taxon>
        <taxon>Heteroderinae</taxon>
        <taxon>Heterodera</taxon>
    </lineage>
</organism>
<evidence type="ECO:0000313" key="1">
    <source>
        <dbReference type="EMBL" id="KAL3091879.1"/>
    </source>
</evidence>
<name>A0ABD2JMN8_9BILA</name>
<keyword evidence="2" id="KW-1185">Reference proteome</keyword>
<comment type="caution">
    <text evidence="1">The sequence shown here is derived from an EMBL/GenBank/DDBJ whole genome shotgun (WGS) entry which is preliminary data.</text>
</comment>